<gene>
    <name evidence="3" type="ORF">NOO_LOCUS11054</name>
</gene>
<evidence type="ECO:0000259" key="2">
    <source>
        <dbReference type="PROSITE" id="PS50055"/>
    </source>
</evidence>
<evidence type="ECO:0000256" key="1">
    <source>
        <dbReference type="SAM" id="MobiDB-lite"/>
    </source>
</evidence>
<evidence type="ECO:0000313" key="3">
    <source>
        <dbReference type="EMBL" id="VDM94781.1"/>
    </source>
</evidence>
<dbReference type="InterPro" id="IPR052782">
    <property type="entry name" value="Oocyte-zygote_transition_reg"/>
</dbReference>
<dbReference type="WBParaSite" id="nOo.2.0.1.t11054-RA">
    <property type="protein sequence ID" value="nOo.2.0.1.t11054-RA"/>
    <property type="gene ID" value="nOo.2.0.1.g11054"/>
</dbReference>
<dbReference type="Proteomes" id="UP000271087">
    <property type="component" value="Unassembled WGS sequence"/>
</dbReference>
<accession>A0A182ESD5</accession>
<protein>
    <submittedName>
        <fullName evidence="5">Tyrosine-protein phosphatase domain-containing protein</fullName>
    </submittedName>
</protein>
<dbReference type="GO" id="GO:0004725">
    <property type="term" value="F:protein tyrosine phosphatase activity"/>
    <property type="evidence" value="ECO:0007669"/>
    <property type="project" value="InterPro"/>
</dbReference>
<reference evidence="3 4" key="2">
    <citation type="submission" date="2018-08" db="EMBL/GenBank/DDBJ databases">
        <authorList>
            <person name="Laetsch R D."/>
            <person name="Stevens L."/>
            <person name="Kumar S."/>
            <person name="Blaxter L. M."/>
        </authorList>
    </citation>
    <scope>NUCLEOTIDE SEQUENCE [LARGE SCALE GENOMIC DNA]</scope>
</reference>
<dbReference type="SMART" id="SM00194">
    <property type="entry name" value="PTPc"/>
    <property type="match status" value="1"/>
</dbReference>
<dbReference type="STRING" id="42157.A0A182ESD5"/>
<proteinExistence type="predicted"/>
<organism evidence="5">
    <name type="scientific">Onchocerca ochengi</name>
    <name type="common">Filarial nematode worm</name>
    <dbReference type="NCBI Taxonomy" id="42157"/>
    <lineage>
        <taxon>Eukaryota</taxon>
        <taxon>Metazoa</taxon>
        <taxon>Ecdysozoa</taxon>
        <taxon>Nematoda</taxon>
        <taxon>Chromadorea</taxon>
        <taxon>Rhabditida</taxon>
        <taxon>Spirurina</taxon>
        <taxon>Spiruromorpha</taxon>
        <taxon>Filarioidea</taxon>
        <taxon>Onchocercidae</taxon>
        <taxon>Onchocerca</taxon>
    </lineage>
</organism>
<dbReference type="PANTHER" id="PTHR46163">
    <property type="entry name" value="TYROSINE-PROTEIN PHOSPHATASE-RELATED"/>
    <property type="match status" value="1"/>
</dbReference>
<dbReference type="InterPro" id="IPR000242">
    <property type="entry name" value="PTP_cat"/>
</dbReference>
<dbReference type="PROSITE" id="PS50055">
    <property type="entry name" value="TYR_PHOSPHATASE_PTP"/>
    <property type="match status" value="1"/>
</dbReference>
<keyword evidence="4" id="KW-1185">Reference proteome</keyword>
<name>A0A182ESD5_ONCOC</name>
<dbReference type="InterPro" id="IPR029021">
    <property type="entry name" value="Prot-tyrosine_phosphatase-like"/>
</dbReference>
<dbReference type="EMBL" id="UYRW01007146">
    <property type="protein sequence ID" value="VDM94781.1"/>
    <property type="molecule type" value="Genomic_DNA"/>
</dbReference>
<evidence type="ECO:0000313" key="5">
    <source>
        <dbReference type="WBParaSite" id="nOo.2.0.1.t11054-RA"/>
    </source>
</evidence>
<feature type="region of interest" description="Disordered" evidence="1">
    <location>
        <begin position="1"/>
        <end position="28"/>
    </location>
</feature>
<dbReference type="Gene3D" id="3.90.190.10">
    <property type="entry name" value="Protein tyrosine phosphatase superfamily"/>
    <property type="match status" value="1"/>
</dbReference>
<feature type="domain" description="Tyrosine-protein phosphatase" evidence="2">
    <location>
        <begin position="48"/>
        <end position="221"/>
    </location>
</feature>
<dbReference type="SUPFAM" id="SSF52799">
    <property type="entry name" value="(Phosphotyrosine protein) phosphatases II"/>
    <property type="match status" value="1"/>
</dbReference>
<evidence type="ECO:0000313" key="4">
    <source>
        <dbReference type="Proteomes" id="UP000271087"/>
    </source>
</evidence>
<dbReference type="Pfam" id="PF00102">
    <property type="entry name" value="Y_phosphatase"/>
    <property type="match status" value="2"/>
</dbReference>
<sequence>MAGRSSSRQRRSGSQKVGNDNGDSTAEAGEKPADFVALIAKQNLLKTRHMHFDRLVATTAINSLNTATFLAQIEKNRVPVPLFEKKRVKLSSKATGDNDYLPATYASFNREDYIIIQAPTKENMIDFWRMVWQTNGHFAFLSFIIYHQNVGLTLTMQDGCKLIVCVVEQSQMTTENDAEKCYQYWPTKPDKKMEIGQKRFTVSLVKKKEEKGFTIYDLALSAHLDADVTAGKATAKDDGSVDIGIGDDDTKPRH</sequence>
<dbReference type="OrthoDB" id="5849916at2759"/>
<reference evidence="5" key="1">
    <citation type="submission" date="2016-06" db="UniProtKB">
        <authorList>
            <consortium name="WormBaseParasite"/>
        </authorList>
    </citation>
    <scope>IDENTIFICATION</scope>
</reference>
<dbReference type="AlphaFoldDB" id="A0A182ESD5"/>